<dbReference type="EMBL" id="CAHR02000001">
    <property type="protein sequence ID" value="CCG80506.1"/>
    <property type="molecule type" value="Genomic_DNA"/>
</dbReference>
<dbReference type="VEuPathDB" id="FungiDB:TAPDE_000005"/>
<keyword evidence="3" id="KW-1185">Reference proteome</keyword>
<name>R4X6J5_TAPDE</name>
<evidence type="ECO:0000313" key="2">
    <source>
        <dbReference type="EMBL" id="CCG80506.1"/>
    </source>
</evidence>
<keyword evidence="1" id="KW-0732">Signal</keyword>
<reference evidence="2 3" key="1">
    <citation type="journal article" date="2013" name="MBio">
        <title>Genome sequencing of the plant pathogen Taphrina deformans, the causal agent of peach leaf curl.</title>
        <authorList>
            <person name="Cisse O.H."/>
            <person name="Almeida J.M.G.C.F."/>
            <person name="Fonseca A."/>
            <person name="Kumar A.A."/>
            <person name="Salojaervi J."/>
            <person name="Overmyer K."/>
            <person name="Hauser P.M."/>
            <person name="Pagni M."/>
        </authorList>
    </citation>
    <scope>NUCLEOTIDE SEQUENCE [LARGE SCALE GENOMIC DNA]</scope>
    <source>
        <strain evidence="3">PYCC 5710 / ATCC 11124 / CBS 356.35 / IMI 108563 / JCM 9778 / NBRC 8474</strain>
    </source>
</reference>
<gene>
    <name evidence="2" type="ORF">TAPDE_000005</name>
</gene>
<sequence>MLSSILGGSVVVLAFLQQVSGVANDGFLFPGAYTVPAAVFINYKCSIGGNDNRVLRFNVNYAGLDTSVTNTQNAENLKIELNLSQLMCGFSDGFKSTHRPNCNLNFTTVRMRFGSLVLCIFTAFFHTCSSAPTTSAEAELDTKEISHSKDASPSAFEQSKNVGNQNFVQLSPVWSYITWSFNCPSFGKNKIQTEDFYTYIEWLAAKRKLQYSRFPDGHIDAIGGTRMYGPYPYWSTAIFEHRKCVTTATHACAYYFKGQVVTSIRENLIPQGVGKWGLGYFEPVVAEHCVLGNECNTNGHVFCDVTRVESKALYY</sequence>
<organism evidence="2 3">
    <name type="scientific">Taphrina deformans (strain PYCC 5710 / ATCC 11124 / CBS 356.35 / IMI 108563 / JCM 9778 / NBRC 8474)</name>
    <name type="common">Peach leaf curl fungus</name>
    <name type="synonym">Lalaria deformans</name>
    <dbReference type="NCBI Taxonomy" id="1097556"/>
    <lineage>
        <taxon>Eukaryota</taxon>
        <taxon>Fungi</taxon>
        <taxon>Dikarya</taxon>
        <taxon>Ascomycota</taxon>
        <taxon>Taphrinomycotina</taxon>
        <taxon>Taphrinomycetes</taxon>
        <taxon>Taphrinales</taxon>
        <taxon>Taphrinaceae</taxon>
        <taxon>Taphrina</taxon>
    </lineage>
</organism>
<dbReference type="AlphaFoldDB" id="R4X6J5"/>
<feature type="chain" id="PRO_5004381305" description="SCP domain-containing protein" evidence="1">
    <location>
        <begin position="22"/>
        <end position="315"/>
    </location>
</feature>
<evidence type="ECO:0000313" key="3">
    <source>
        <dbReference type="Proteomes" id="UP000013776"/>
    </source>
</evidence>
<accession>R4X6J5</accession>
<proteinExistence type="predicted"/>
<evidence type="ECO:0008006" key="4">
    <source>
        <dbReference type="Google" id="ProtNLM"/>
    </source>
</evidence>
<comment type="caution">
    <text evidence="2">The sequence shown here is derived from an EMBL/GenBank/DDBJ whole genome shotgun (WGS) entry which is preliminary data.</text>
</comment>
<feature type="signal peptide" evidence="1">
    <location>
        <begin position="1"/>
        <end position="21"/>
    </location>
</feature>
<dbReference type="Proteomes" id="UP000013776">
    <property type="component" value="Unassembled WGS sequence"/>
</dbReference>
<evidence type="ECO:0000256" key="1">
    <source>
        <dbReference type="SAM" id="SignalP"/>
    </source>
</evidence>
<protein>
    <recommendedName>
        <fullName evidence="4">SCP domain-containing protein</fullName>
    </recommendedName>
</protein>